<name>A0A7W5AEY4_9ACTN</name>
<keyword evidence="2" id="KW-1185">Reference proteome</keyword>
<dbReference type="EMBL" id="JACHXF010000004">
    <property type="protein sequence ID" value="MBB3094983.1"/>
    <property type="molecule type" value="Genomic_DNA"/>
</dbReference>
<evidence type="ECO:0000313" key="1">
    <source>
        <dbReference type="EMBL" id="MBB3094983.1"/>
    </source>
</evidence>
<evidence type="ECO:0000313" key="2">
    <source>
        <dbReference type="Proteomes" id="UP000590749"/>
    </source>
</evidence>
<sequence length="210" mass="23116">MRVRPLSFEVLVEDLADRLASRESDKNLRVAVDGADAADPARLADALVDPLRVRGRPAVRVGTRDFLRPASVRLEFGRTNPDSFYEGWFDEAGLIREVLAPAGPDGSGRIVERLWDATADRAARQPYRQLPATAIVLVSGPLLLGSGLPFDYSVHLELSRAALSRRTPPEAAWTLPAYHRYTAEVAPETIADVVVRLDDPKRPALVVSDW</sequence>
<dbReference type="RefSeq" id="WP_183219267.1">
    <property type="nucleotide sequence ID" value="NZ_BMPW01000003.1"/>
</dbReference>
<reference evidence="1 2" key="1">
    <citation type="submission" date="2020-08" db="EMBL/GenBank/DDBJ databases">
        <title>Genomic Encyclopedia of Type Strains, Phase III (KMG-III): the genomes of soil and plant-associated and newly described type strains.</title>
        <authorList>
            <person name="Whitman W."/>
        </authorList>
    </citation>
    <scope>NUCLEOTIDE SEQUENCE [LARGE SCALE GENOMIC DNA]</scope>
    <source>
        <strain evidence="1 2">CECT 3287</strain>
    </source>
</reference>
<protein>
    <recommendedName>
        <fullName evidence="3">Uridine kinase</fullName>
    </recommendedName>
</protein>
<gene>
    <name evidence="1" type="ORF">FHR83_002646</name>
</gene>
<dbReference type="Proteomes" id="UP000590749">
    <property type="component" value="Unassembled WGS sequence"/>
</dbReference>
<accession>A0A7W5AEY4</accession>
<proteinExistence type="predicted"/>
<dbReference type="Gene3D" id="3.40.50.300">
    <property type="entry name" value="P-loop containing nucleotide triphosphate hydrolases"/>
    <property type="match status" value="1"/>
</dbReference>
<organism evidence="1 2">
    <name type="scientific">Actinoplanes campanulatus</name>
    <dbReference type="NCBI Taxonomy" id="113559"/>
    <lineage>
        <taxon>Bacteria</taxon>
        <taxon>Bacillati</taxon>
        <taxon>Actinomycetota</taxon>
        <taxon>Actinomycetes</taxon>
        <taxon>Micromonosporales</taxon>
        <taxon>Micromonosporaceae</taxon>
        <taxon>Actinoplanes</taxon>
    </lineage>
</organism>
<evidence type="ECO:0008006" key="3">
    <source>
        <dbReference type="Google" id="ProtNLM"/>
    </source>
</evidence>
<comment type="caution">
    <text evidence="1">The sequence shown here is derived from an EMBL/GenBank/DDBJ whole genome shotgun (WGS) entry which is preliminary data.</text>
</comment>
<dbReference type="InterPro" id="IPR027417">
    <property type="entry name" value="P-loop_NTPase"/>
</dbReference>
<dbReference type="AlphaFoldDB" id="A0A7W5AEY4"/>